<feature type="transmembrane region" description="Helical" evidence="2">
    <location>
        <begin position="156"/>
        <end position="175"/>
    </location>
</feature>
<dbReference type="Pfam" id="PF00892">
    <property type="entry name" value="EamA"/>
    <property type="match status" value="2"/>
</dbReference>
<dbReference type="EMBL" id="VLNT01000001">
    <property type="protein sequence ID" value="TSD68071.1"/>
    <property type="molecule type" value="Genomic_DNA"/>
</dbReference>
<accession>A0A554SNY3</accession>
<dbReference type="SUPFAM" id="SSF103481">
    <property type="entry name" value="Multidrug resistance efflux transporter EmrE"/>
    <property type="match status" value="2"/>
</dbReference>
<dbReference type="AlphaFoldDB" id="A0A554SNY3"/>
<dbReference type="GO" id="GO:0016020">
    <property type="term" value="C:membrane"/>
    <property type="evidence" value="ECO:0007669"/>
    <property type="project" value="InterPro"/>
</dbReference>
<reference evidence="4 5" key="1">
    <citation type="submission" date="2019-07" db="EMBL/GenBank/DDBJ databases">
        <authorList>
            <person name="Zhao L.H."/>
        </authorList>
    </citation>
    <scope>NUCLEOTIDE SEQUENCE [LARGE SCALE GENOMIC DNA]</scope>
    <source>
        <strain evidence="4 5">Co35</strain>
    </source>
</reference>
<feature type="transmembrane region" description="Helical" evidence="2">
    <location>
        <begin position="187"/>
        <end position="206"/>
    </location>
</feature>
<dbReference type="PANTHER" id="PTHR22911">
    <property type="entry name" value="ACYL-MALONYL CONDENSING ENZYME-RELATED"/>
    <property type="match status" value="1"/>
</dbReference>
<comment type="similarity">
    <text evidence="1">Belongs to the EamA transporter family.</text>
</comment>
<dbReference type="PANTHER" id="PTHR22911:SF79">
    <property type="entry name" value="MOBA-LIKE NTP TRANSFERASE DOMAIN-CONTAINING PROTEIN"/>
    <property type="match status" value="1"/>
</dbReference>
<protein>
    <submittedName>
        <fullName evidence="4">EamA family transporter</fullName>
    </submittedName>
</protein>
<keyword evidence="2" id="KW-0472">Membrane</keyword>
<feature type="domain" description="EamA" evidence="3">
    <location>
        <begin position="10"/>
        <end position="145"/>
    </location>
</feature>
<feature type="transmembrane region" description="Helical" evidence="2">
    <location>
        <begin position="131"/>
        <end position="150"/>
    </location>
</feature>
<evidence type="ECO:0000313" key="4">
    <source>
        <dbReference type="EMBL" id="TSD68071.1"/>
    </source>
</evidence>
<dbReference type="Proteomes" id="UP000316988">
    <property type="component" value="Unassembled WGS sequence"/>
</dbReference>
<feature type="transmembrane region" description="Helical" evidence="2">
    <location>
        <begin position="98"/>
        <end position="119"/>
    </location>
</feature>
<feature type="transmembrane region" description="Helical" evidence="2">
    <location>
        <begin position="73"/>
        <end position="92"/>
    </location>
</feature>
<dbReference type="InterPro" id="IPR000620">
    <property type="entry name" value="EamA_dom"/>
</dbReference>
<evidence type="ECO:0000256" key="1">
    <source>
        <dbReference type="ARBA" id="ARBA00007362"/>
    </source>
</evidence>
<gene>
    <name evidence="4" type="ORF">FNM00_00295</name>
</gene>
<dbReference type="Gene3D" id="1.10.3730.20">
    <property type="match status" value="1"/>
</dbReference>
<feature type="transmembrane region" description="Helical" evidence="2">
    <location>
        <begin position="42"/>
        <end position="61"/>
    </location>
</feature>
<dbReference type="InterPro" id="IPR037185">
    <property type="entry name" value="EmrE-like"/>
</dbReference>
<evidence type="ECO:0000259" key="3">
    <source>
        <dbReference type="Pfam" id="PF00892"/>
    </source>
</evidence>
<keyword evidence="2" id="KW-1133">Transmembrane helix</keyword>
<keyword evidence="2" id="KW-0812">Transmembrane</keyword>
<dbReference type="OrthoDB" id="154915at2"/>
<evidence type="ECO:0000313" key="5">
    <source>
        <dbReference type="Proteomes" id="UP000316988"/>
    </source>
</evidence>
<comment type="caution">
    <text evidence="4">The sequence shown here is derived from an EMBL/GenBank/DDBJ whole genome shotgun (WGS) entry which is preliminary data.</text>
</comment>
<organism evidence="4 5">
    <name type="scientific">Aeromicrobium piscarium</name>
    <dbReference type="NCBI Taxonomy" id="2590901"/>
    <lineage>
        <taxon>Bacteria</taxon>
        <taxon>Bacillati</taxon>
        <taxon>Actinomycetota</taxon>
        <taxon>Actinomycetes</taxon>
        <taxon>Propionibacteriales</taxon>
        <taxon>Nocardioidaceae</taxon>
        <taxon>Aeromicrobium</taxon>
    </lineage>
</organism>
<feature type="transmembrane region" description="Helical" evidence="2">
    <location>
        <begin position="289"/>
        <end position="308"/>
    </location>
</feature>
<name>A0A554SNY3_9ACTN</name>
<feature type="transmembrane region" description="Helical" evidence="2">
    <location>
        <begin position="266"/>
        <end position="283"/>
    </location>
</feature>
<sequence>MPVSSRPAVIGYALVVTAAVTFGVNAGVSRIPVQAGLPIDTYTTFRLTCAALTFIALALVFDRSAFRVPRGRAAVLMAALAIVGVLGVQAAYNVTINRLPLGIALLLEYLAPALVVLWVRFVRREPVHPRLYPAIAVSLVGLALVGQVWDGLTIETVGLLVGLLSAVCLASYFLIGEALTAAEGGSSPLHVVVWSFGLAAVVSNLYEPAWNAIDVLGEESTLLGRLDHLTAPVWVAMIYIVLLGTVTPFFLYLAAMQYIPSTRASVVAMLEPVVALVTGWLWYAEVLSLAQSIGVFVVLTGVVVAQTARLASPQELPPPT</sequence>
<evidence type="ECO:0000256" key="2">
    <source>
        <dbReference type="SAM" id="Phobius"/>
    </source>
</evidence>
<keyword evidence="5" id="KW-1185">Reference proteome</keyword>
<proteinExistence type="inferred from homology"/>
<feature type="transmembrane region" description="Helical" evidence="2">
    <location>
        <begin position="233"/>
        <end position="254"/>
    </location>
</feature>
<feature type="domain" description="EamA" evidence="3">
    <location>
        <begin position="157"/>
        <end position="304"/>
    </location>
</feature>